<evidence type="ECO:0000259" key="4">
    <source>
        <dbReference type="Pfam" id="PF13193"/>
    </source>
</evidence>
<gene>
    <name evidence="5" type="ORF">ACFPIJ_18545</name>
</gene>
<comment type="similarity">
    <text evidence="1">Belongs to the ATP-dependent AMP-binding enzyme family.</text>
</comment>
<evidence type="ECO:0000313" key="6">
    <source>
        <dbReference type="Proteomes" id="UP001595912"/>
    </source>
</evidence>
<dbReference type="InterPro" id="IPR025110">
    <property type="entry name" value="AMP-bd_C"/>
</dbReference>
<dbReference type="Pfam" id="PF00501">
    <property type="entry name" value="AMP-binding"/>
    <property type="match status" value="1"/>
</dbReference>
<dbReference type="Gene3D" id="3.30.300.30">
    <property type="match status" value="1"/>
</dbReference>
<feature type="domain" description="AMP-dependent synthetase/ligase" evidence="3">
    <location>
        <begin position="10"/>
        <end position="355"/>
    </location>
</feature>
<dbReference type="InterPro" id="IPR042099">
    <property type="entry name" value="ANL_N_sf"/>
</dbReference>
<dbReference type="RefSeq" id="WP_380116381.1">
    <property type="nucleotide sequence ID" value="NZ_JBHSIU010000019.1"/>
</dbReference>
<evidence type="ECO:0000256" key="1">
    <source>
        <dbReference type="ARBA" id="ARBA00006432"/>
    </source>
</evidence>
<dbReference type="InterPro" id="IPR045851">
    <property type="entry name" value="AMP-bd_C_sf"/>
</dbReference>
<dbReference type="Gene3D" id="3.40.50.12780">
    <property type="entry name" value="N-terminal domain of ligase-like"/>
    <property type="match status" value="1"/>
</dbReference>
<proteinExistence type="inferred from homology"/>
<dbReference type="Pfam" id="PF13193">
    <property type="entry name" value="AMP-binding_C"/>
    <property type="match status" value="1"/>
</dbReference>
<comment type="caution">
    <text evidence="5">The sequence shown here is derived from an EMBL/GenBank/DDBJ whole genome shotgun (WGS) entry which is preliminary data.</text>
</comment>
<protein>
    <submittedName>
        <fullName evidence="5">AMP-binding protein</fullName>
    </submittedName>
</protein>
<reference evidence="6" key="1">
    <citation type="journal article" date="2019" name="Int. J. Syst. Evol. Microbiol.">
        <title>The Global Catalogue of Microorganisms (GCM) 10K type strain sequencing project: providing services to taxonomists for standard genome sequencing and annotation.</title>
        <authorList>
            <consortium name="The Broad Institute Genomics Platform"/>
            <consortium name="The Broad Institute Genome Sequencing Center for Infectious Disease"/>
            <person name="Wu L."/>
            <person name="Ma J."/>
        </authorList>
    </citation>
    <scope>NUCLEOTIDE SEQUENCE [LARGE SCALE GENOMIC DNA]</scope>
    <source>
        <strain evidence="6">CGMCC 4.7152</strain>
    </source>
</reference>
<organism evidence="5 6">
    <name type="scientific">Dactylosporangium cerinum</name>
    <dbReference type="NCBI Taxonomy" id="1434730"/>
    <lineage>
        <taxon>Bacteria</taxon>
        <taxon>Bacillati</taxon>
        <taxon>Actinomycetota</taxon>
        <taxon>Actinomycetes</taxon>
        <taxon>Micromonosporales</taxon>
        <taxon>Micromonosporaceae</taxon>
        <taxon>Dactylosporangium</taxon>
    </lineage>
</organism>
<accession>A0ABV9VVW0</accession>
<name>A0ABV9VVW0_9ACTN</name>
<feature type="domain" description="AMP-binding enzyme C-terminal" evidence="4">
    <location>
        <begin position="408"/>
        <end position="486"/>
    </location>
</feature>
<evidence type="ECO:0000259" key="3">
    <source>
        <dbReference type="Pfam" id="PF00501"/>
    </source>
</evidence>
<dbReference type="PANTHER" id="PTHR43201:SF5">
    <property type="entry name" value="MEDIUM-CHAIN ACYL-COA LIGASE ACSF2, MITOCHONDRIAL"/>
    <property type="match status" value="1"/>
</dbReference>
<dbReference type="EMBL" id="JBHSIU010000019">
    <property type="protein sequence ID" value="MFC4999829.1"/>
    <property type="molecule type" value="Genomic_DNA"/>
</dbReference>
<dbReference type="PANTHER" id="PTHR43201">
    <property type="entry name" value="ACYL-COA SYNTHETASE"/>
    <property type="match status" value="1"/>
</dbReference>
<dbReference type="SUPFAM" id="SSF56801">
    <property type="entry name" value="Acetyl-CoA synthetase-like"/>
    <property type="match status" value="1"/>
</dbReference>
<dbReference type="Proteomes" id="UP001595912">
    <property type="component" value="Unassembled WGS sequence"/>
</dbReference>
<keyword evidence="2" id="KW-0436">Ligase</keyword>
<sequence>MVNLARLAEASLDRHGDYPALCFEGAWHTSGEAHDRATRLAGGLRELGVRPGDRVAVVMANCPEVSQVYQAVWRAGAVVTPVVFLVTADELSHVLRDSGAVAVVTSPELLPKFGELLETERGLPKTDKVPAIVVGTPSFEALLAADPAPITDRGPDELAALLYTGGTTGRSKGVALTHANLAHAGRVSREAAHTPGLNTGITALPLSHSYGLMVTVGAMQAVEPPVAVLQRWFEPAGWLRLAAEQRAQTAAVVPSMIVMLLGQPLATTDLSALRFVFSGAAPLPPAAAEAFERLVPSARVLEGYGCTETGGIVSGSPLQAPRRGTVGKPLEGIEVRLADDGEILVRGPNVMRGYWRAEPAELTGSGITEGWFATGDIGTIDGDGYLSIVDRKKDLIIRGGFNVYPRDVEDVLTAHPAVAMAAVVGRPDERLGEEVIAFVSLTGGEGGQGDVTAGDLDAYARAHLAPTKRPREIHVLEQIPLTSVGKLNRKALRALL</sequence>
<dbReference type="InterPro" id="IPR020845">
    <property type="entry name" value="AMP-binding_CS"/>
</dbReference>
<dbReference type="PROSITE" id="PS00455">
    <property type="entry name" value="AMP_BINDING"/>
    <property type="match status" value="1"/>
</dbReference>
<keyword evidence="6" id="KW-1185">Reference proteome</keyword>
<evidence type="ECO:0000256" key="2">
    <source>
        <dbReference type="ARBA" id="ARBA00022598"/>
    </source>
</evidence>
<dbReference type="InterPro" id="IPR000873">
    <property type="entry name" value="AMP-dep_synth/lig_dom"/>
</dbReference>
<evidence type="ECO:0000313" key="5">
    <source>
        <dbReference type="EMBL" id="MFC4999829.1"/>
    </source>
</evidence>